<dbReference type="Gene3D" id="1.10.533.10">
    <property type="entry name" value="Death Domain, Fas"/>
    <property type="match status" value="1"/>
</dbReference>
<dbReference type="AlphaFoldDB" id="A0A6A4X0I6"/>
<dbReference type="PANTHER" id="PTHR15079">
    <property type="entry name" value="MYD88"/>
    <property type="match status" value="1"/>
</dbReference>
<dbReference type="InterPro" id="IPR017281">
    <property type="entry name" value="Myelin_different_resp_MyD88"/>
</dbReference>
<dbReference type="GO" id="GO:0034142">
    <property type="term" value="P:toll-like receptor 4 signaling pathway"/>
    <property type="evidence" value="ECO:0007669"/>
    <property type="project" value="TreeGrafter"/>
</dbReference>
<evidence type="ECO:0000256" key="1">
    <source>
        <dbReference type="SAM" id="MobiDB-lite"/>
    </source>
</evidence>
<dbReference type="EMBL" id="VIIS01000526">
    <property type="protein sequence ID" value="KAF0307952.1"/>
    <property type="molecule type" value="Genomic_DNA"/>
</dbReference>
<dbReference type="GO" id="GO:0008063">
    <property type="term" value="P:Toll signaling pathway"/>
    <property type="evidence" value="ECO:0007669"/>
    <property type="project" value="TreeGrafter"/>
</dbReference>
<dbReference type="GO" id="GO:0070976">
    <property type="term" value="F:TIR domain binding"/>
    <property type="evidence" value="ECO:0007669"/>
    <property type="project" value="InterPro"/>
</dbReference>
<name>A0A6A4X0I6_AMPAM</name>
<feature type="region of interest" description="Disordered" evidence="1">
    <location>
        <begin position="292"/>
        <end position="422"/>
    </location>
</feature>
<dbReference type="Gene3D" id="3.40.50.10140">
    <property type="entry name" value="Toll/interleukin-1 receptor homology (TIR) domain"/>
    <property type="match status" value="1"/>
</dbReference>
<keyword evidence="4" id="KW-1185">Reference proteome</keyword>
<dbReference type="GO" id="GO:0045087">
    <property type="term" value="P:innate immune response"/>
    <property type="evidence" value="ECO:0007669"/>
    <property type="project" value="TreeGrafter"/>
</dbReference>
<dbReference type="GO" id="GO:0035325">
    <property type="term" value="F:Toll-like receptor binding"/>
    <property type="evidence" value="ECO:0007669"/>
    <property type="project" value="TreeGrafter"/>
</dbReference>
<gene>
    <name evidence="3" type="primary">myd88_1</name>
    <name evidence="3" type="ORF">FJT64_020779</name>
</gene>
<dbReference type="InterPro" id="IPR035897">
    <property type="entry name" value="Toll_tir_struct_dom_sf"/>
</dbReference>
<feature type="compositionally biased region" description="Low complexity" evidence="1">
    <location>
        <begin position="364"/>
        <end position="383"/>
    </location>
</feature>
<dbReference type="GO" id="GO:0005886">
    <property type="term" value="C:plasma membrane"/>
    <property type="evidence" value="ECO:0007669"/>
    <property type="project" value="TreeGrafter"/>
</dbReference>
<organism evidence="3 4">
    <name type="scientific">Amphibalanus amphitrite</name>
    <name type="common">Striped barnacle</name>
    <name type="synonym">Balanus amphitrite</name>
    <dbReference type="NCBI Taxonomy" id="1232801"/>
    <lineage>
        <taxon>Eukaryota</taxon>
        <taxon>Metazoa</taxon>
        <taxon>Ecdysozoa</taxon>
        <taxon>Arthropoda</taxon>
        <taxon>Crustacea</taxon>
        <taxon>Multicrustacea</taxon>
        <taxon>Cirripedia</taxon>
        <taxon>Thoracica</taxon>
        <taxon>Thoracicalcarea</taxon>
        <taxon>Balanomorpha</taxon>
        <taxon>Balanoidea</taxon>
        <taxon>Balanidae</taxon>
        <taxon>Amphibalaninae</taxon>
        <taxon>Amphibalanus</taxon>
    </lineage>
</organism>
<feature type="compositionally biased region" description="Low complexity" evidence="1">
    <location>
        <begin position="326"/>
        <end position="343"/>
    </location>
</feature>
<evidence type="ECO:0000313" key="4">
    <source>
        <dbReference type="Proteomes" id="UP000440578"/>
    </source>
</evidence>
<dbReference type="GO" id="GO:0043123">
    <property type="term" value="P:positive regulation of canonical NF-kappaB signal transduction"/>
    <property type="evidence" value="ECO:0007669"/>
    <property type="project" value="InterPro"/>
</dbReference>
<proteinExistence type="predicted"/>
<dbReference type="OrthoDB" id="10037120at2759"/>
<feature type="compositionally biased region" description="Low complexity" evidence="1">
    <location>
        <begin position="292"/>
        <end position="311"/>
    </location>
</feature>
<dbReference type="GO" id="GO:0002755">
    <property type="term" value="P:MyD88-dependent toll-like receptor signaling pathway"/>
    <property type="evidence" value="ECO:0007669"/>
    <property type="project" value="InterPro"/>
</dbReference>
<comment type="caution">
    <text evidence="3">The sequence shown here is derived from an EMBL/GenBank/DDBJ whole genome shotgun (WGS) entry which is preliminary data.</text>
</comment>
<evidence type="ECO:0000259" key="2">
    <source>
        <dbReference type="PROSITE" id="PS50104"/>
    </source>
</evidence>
<feature type="compositionally biased region" description="Basic residues" evidence="1">
    <location>
        <begin position="399"/>
        <end position="413"/>
    </location>
</feature>
<dbReference type="SUPFAM" id="SSF47986">
    <property type="entry name" value="DEATH domain"/>
    <property type="match status" value="1"/>
</dbReference>
<dbReference type="PROSITE" id="PS50104">
    <property type="entry name" value="TIR"/>
    <property type="match status" value="1"/>
</dbReference>
<dbReference type="PANTHER" id="PTHR15079:SF3">
    <property type="entry name" value="MYELOID DIFFERENTIATION PRIMARY RESPONSE PROTEIN MYD88"/>
    <property type="match status" value="1"/>
</dbReference>
<dbReference type="Pfam" id="PF13676">
    <property type="entry name" value="TIR_2"/>
    <property type="match status" value="1"/>
</dbReference>
<accession>A0A6A4X0I6</accession>
<dbReference type="InterPro" id="IPR011029">
    <property type="entry name" value="DEATH-like_dom_sf"/>
</dbReference>
<feature type="domain" description="TIR" evidence="2">
    <location>
        <begin position="149"/>
        <end position="284"/>
    </location>
</feature>
<dbReference type="SUPFAM" id="SSF52200">
    <property type="entry name" value="Toll/Interleukin receptor TIR domain"/>
    <property type="match status" value="1"/>
</dbReference>
<dbReference type="Proteomes" id="UP000440578">
    <property type="component" value="Unassembled WGS sequence"/>
</dbReference>
<protein>
    <submittedName>
        <fullName evidence="3">Myeloid differentiation primary response protein MyD88</fullName>
    </submittedName>
</protein>
<evidence type="ECO:0000313" key="3">
    <source>
        <dbReference type="EMBL" id="KAF0307952.1"/>
    </source>
</evidence>
<reference evidence="3 4" key="1">
    <citation type="submission" date="2019-07" db="EMBL/GenBank/DDBJ databases">
        <title>Draft genome assembly of a fouling barnacle, Amphibalanus amphitrite (Darwin, 1854): The first reference genome for Thecostraca.</title>
        <authorList>
            <person name="Kim W."/>
        </authorList>
    </citation>
    <scope>NUCLEOTIDE SEQUENCE [LARGE SCALE GENOMIC DNA]</scope>
    <source>
        <strain evidence="3">SNU_AA5</strain>
        <tissue evidence="3">Soma without cirri and trophi</tissue>
    </source>
</reference>
<sequence length="422" mass="46037">MGDLDSSESPIAALTSPTKDKLALMLNGQKILTSDEGLPRDWRGLAQRLDCDMERQQQLGRAASPAAALLEHCRALPVGQLWTALAAIGRLDVQDDTQDIVAADVARYQERLSGSVRTSSALPISAAGDDEELLCVGDAECLRNGQPLPTFDAFLLYDDGDAEFAAEIVRRMEDRGIKLCDKERHLLPGVTFEHQGIIRLMETRCHRVLAVLSPRFLESAVNKFLAMFAQALGLDKRGRMLLPCVYQKCTLPSYLMYCSRLDFTRGIGLMDPWEKMYDTLSVAMATRVRSISSSVSESRPAPAAAAQSKARCNSTSGALAVPRTPVPAACEPPEKPAAAEAQPRSASRGFLRRLLPTRGRSRGSESGTEGAPTTPESEPTSETDQQRRGQLGKLFNHGKDKHKNGKHKAKAEKKKKEALLAV</sequence>
<dbReference type="InterPro" id="IPR000157">
    <property type="entry name" value="TIR_dom"/>
</dbReference>
<dbReference type="GO" id="GO:0050830">
    <property type="term" value="P:defense response to Gram-positive bacterium"/>
    <property type="evidence" value="ECO:0007669"/>
    <property type="project" value="TreeGrafter"/>
</dbReference>